<feature type="compositionally biased region" description="Basic residues" evidence="5">
    <location>
        <begin position="154"/>
        <end position="164"/>
    </location>
</feature>
<dbReference type="InterPro" id="IPR044807">
    <property type="entry name" value="DRIP1-like"/>
</dbReference>
<evidence type="ECO:0000313" key="9">
    <source>
        <dbReference type="Proteomes" id="UP000077755"/>
    </source>
</evidence>
<evidence type="ECO:0000256" key="4">
    <source>
        <dbReference type="PROSITE-ProRule" id="PRU00175"/>
    </source>
</evidence>
<feature type="region of interest" description="Disordered" evidence="5">
    <location>
        <begin position="245"/>
        <end position="297"/>
    </location>
</feature>
<evidence type="ECO:0000259" key="7">
    <source>
        <dbReference type="PROSITE" id="PS50089"/>
    </source>
</evidence>
<reference evidence="8" key="1">
    <citation type="journal article" date="2016" name="Nat. Genet.">
        <title>A high-quality carrot genome assembly provides new insights into carotenoid accumulation and asterid genome evolution.</title>
        <authorList>
            <person name="Iorizzo M."/>
            <person name="Ellison S."/>
            <person name="Senalik D."/>
            <person name="Zeng P."/>
            <person name="Satapoomin P."/>
            <person name="Huang J."/>
            <person name="Bowman M."/>
            <person name="Iovene M."/>
            <person name="Sanseverino W."/>
            <person name="Cavagnaro P."/>
            <person name="Yildiz M."/>
            <person name="Macko-Podgorni A."/>
            <person name="Moranska E."/>
            <person name="Grzebelus E."/>
            <person name="Grzebelus D."/>
            <person name="Ashrafi H."/>
            <person name="Zheng Z."/>
            <person name="Cheng S."/>
            <person name="Spooner D."/>
            <person name="Van Deynze A."/>
            <person name="Simon P."/>
        </authorList>
    </citation>
    <scope>NUCLEOTIDE SEQUENCE</scope>
    <source>
        <tissue evidence="8">Leaf</tissue>
    </source>
</reference>
<name>A0AAF0X776_DAUCS</name>
<feature type="domain" description="RING-type" evidence="7">
    <location>
        <begin position="42"/>
        <end position="83"/>
    </location>
</feature>
<dbReference type="GO" id="GO:0004842">
    <property type="term" value="F:ubiquitin-protein transferase activity"/>
    <property type="evidence" value="ECO:0007669"/>
    <property type="project" value="InterPro"/>
</dbReference>
<reference evidence="8" key="2">
    <citation type="submission" date="2022-03" db="EMBL/GenBank/DDBJ databases">
        <title>Draft title - Genomic analysis of global carrot germplasm unveils the trajectory of domestication and the origin of high carotenoid orange carrot.</title>
        <authorList>
            <person name="Iorizzo M."/>
            <person name="Ellison S."/>
            <person name="Senalik D."/>
            <person name="Macko-Podgorni A."/>
            <person name="Grzebelus D."/>
            <person name="Bostan H."/>
            <person name="Rolling W."/>
            <person name="Curaba J."/>
            <person name="Simon P."/>
        </authorList>
    </citation>
    <scope>NUCLEOTIDE SEQUENCE</scope>
    <source>
        <tissue evidence="8">Leaf</tissue>
    </source>
</reference>
<accession>A0AAF0X776</accession>
<dbReference type="PANTHER" id="PTHR46293">
    <property type="entry name" value="E3 UBIQUITIN PROTEIN LIGASE DRIP1"/>
    <property type="match status" value="1"/>
</dbReference>
<dbReference type="SUPFAM" id="SSF57850">
    <property type="entry name" value="RING/U-box"/>
    <property type="match status" value="1"/>
</dbReference>
<protein>
    <recommendedName>
        <fullName evidence="7">RING-type domain-containing protein</fullName>
    </recommendedName>
</protein>
<evidence type="ECO:0000256" key="3">
    <source>
        <dbReference type="ARBA" id="ARBA00022833"/>
    </source>
</evidence>
<dbReference type="CDD" id="cd16525">
    <property type="entry name" value="RING-HC_PCGF"/>
    <property type="match status" value="1"/>
</dbReference>
<evidence type="ECO:0000256" key="1">
    <source>
        <dbReference type="ARBA" id="ARBA00022723"/>
    </source>
</evidence>
<feature type="region of interest" description="Disordered" evidence="5">
    <location>
        <begin position="146"/>
        <end position="190"/>
    </location>
</feature>
<dbReference type="EMBL" id="CP093347">
    <property type="protein sequence ID" value="WOH01742.1"/>
    <property type="molecule type" value="Genomic_DNA"/>
</dbReference>
<keyword evidence="9" id="KW-1185">Reference proteome</keyword>
<evidence type="ECO:0000256" key="2">
    <source>
        <dbReference type="ARBA" id="ARBA00022771"/>
    </source>
</evidence>
<feature type="region of interest" description="Disordered" evidence="5">
    <location>
        <begin position="204"/>
        <end position="229"/>
    </location>
</feature>
<keyword evidence="1" id="KW-0479">Metal-binding</keyword>
<dbReference type="AlphaFoldDB" id="A0AAF0X776"/>
<keyword evidence="3" id="KW-0862">Zinc</keyword>
<gene>
    <name evidence="8" type="ORF">DCAR_0521127</name>
</gene>
<keyword evidence="6" id="KW-0732">Signal</keyword>
<dbReference type="PROSITE" id="PS00518">
    <property type="entry name" value="ZF_RING_1"/>
    <property type="match status" value="1"/>
</dbReference>
<evidence type="ECO:0000256" key="5">
    <source>
        <dbReference type="SAM" id="MobiDB-lite"/>
    </source>
</evidence>
<feature type="compositionally biased region" description="Polar residues" evidence="5">
    <location>
        <begin position="204"/>
        <end position="225"/>
    </location>
</feature>
<dbReference type="InterPro" id="IPR001841">
    <property type="entry name" value="Znf_RING"/>
</dbReference>
<dbReference type="PANTHER" id="PTHR46293:SF1">
    <property type="entry name" value="OS03G0632800 PROTEIN"/>
    <property type="match status" value="1"/>
</dbReference>
<dbReference type="InterPro" id="IPR013083">
    <property type="entry name" value="Znf_RING/FYVE/PHD"/>
</dbReference>
<keyword evidence="2 4" id="KW-0863">Zinc-finger</keyword>
<dbReference type="Gene3D" id="3.30.40.10">
    <property type="entry name" value="Zinc/RING finger domain, C3HC4 (zinc finger)"/>
    <property type="match status" value="1"/>
</dbReference>
<feature type="signal peptide" evidence="6">
    <location>
        <begin position="1"/>
        <end position="19"/>
    </location>
</feature>
<evidence type="ECO:0000256" key="6">
    <source>
        <dbReference type="SAM" id="SignalP"/>
    </source>
</evidence>
<sequence length="443" mass="49546">MYWICFVFVWLLTCNIGLGTWGFLVNEMGRVKREAIVACMTCPLCKNILRDATTISECLHTFCRKCICNKLSEEELECCPICKIDLGCVPEEKLRPDHILQDLRAKIFPYKRRKLDPPEAISSIALPERRKERSLSSLVVNTPKVSPKTALTGKRSKATARKSLRGSSFSVQKHVKKEEDYESDSESFNSRETLTKFSQTIRQNFSNGEPSSHSIPNIGTDSGASTGEGKADLWKPLNFLVEVANRSKSSKSTSQEPASKSEPTNVAKTKGLSFRNKRKTKDKRNSTGLNPPESERQNLLSLGQKKADTSGKSNVSLQAVLDANSIRHDRRLSPVWCSLVASKDLEDYRSLPQIPASFLRIKDGSTSVSFIQKYLMRKLDLPSEDEVEIRCRGEPVIPTLQLYKLIELWLQTVSTSEKISATIGSSAEEFVMVLGYARKPASA</sequence>
<dbReference type="GO" id="GO:0008270">
    <property type="term" value="F:zinc ion binding"/>
    <property type="evidence" value="ECO:0007669"/>
    <property type="project" value="UniProtKB-KW"/>
</dbReference>
<dbReference type="SMART" id="SM00184">
    <property type="entry name" value="RING"/>
    <property type="match status" value="1"/>
</dbReference>
<proteinExistence type="predicted"/>
<dbReference type="Pfam" id="PF13923">
    <property type="entry name" value="zf-C3HC4_2"/>
    <property type="match status" value="1"/>
</dbReference>
<dbReference type="Proteomes" id="UP000077755">
    <property type="component" value="Chromosome 5"/>
</dbReference>
<organism evidence="8 9">
    <name type="scientific">Daucus carota subsp. sativus</name>
    <name type="common">Carrot</name>
    <dbReference type="NCBI Taxonomy" id="79200"/>
    <lineage>
        <taxon>Eukaryota</taxon>
        <taxon>Viridiplantae</taxon>
        <taxon>Streptophyta</taxon>
        <taxon>Embryophyta</taxon>
        <taxon>Tracheophyta</taxon>
        <taxon>Spermatophyta</taxon>
        <taxon>Magnoliopsida</taxon>
        <taxon>eudicotyledons</taxon>
        <taxon>Gunneridae</taxon>
        <taxon>Pentapetalae</taxon>
        <taxon>asterids</taxon>
        <taxon>campanulids</taxon>
        <taxon>Apiales</taxon>
        <taxon>Apiaceae</taxon>
        <taxon>Apioideae</taxon>
        <taxon>Scandiceae</taxon>
        <taxon>Daucinae</taxon>
        <taxon>Daucus</taxon>
        <taxon>Daucus sect. Daucus</taxon>
    </lineage>
</organism>
<dbReference type="InterPro" id="IPR017907">
    <property type="entry name" value="Znf_RING_CS"/>
</dbReference>
<feature type="chain" id="PRO_5042058866" description="RING-type domain-containing protein" evidence="6">
    <location>
        <begin position="20"/>
        <end position="443"/>
    </location>
</feature>
<evidence type="ECO:0000313" key="8">
    <source>
        <dbReference type="EMBL" id="WOH01742.1"/>
    </source>
</evidence>
<feature type="compositionally biased region" description="Polar residues" evidence="5">
    <location>
        <begin position="246"/>
        <end position="267"/>
    </location>
</feature>
<dbReference type="PROSITE" id="PS50089">
    <property type="entry name" value="ZF_RING_2"/>
    <property type="match status" value="1"/>
</dbReference>